<dbReference type="CDD" id="cd04186">
    <property type="entry name" value="GT_2_like_c"/>
    <property type="match status" value="1"/>
</dbReference>
<name>A0A6J7HKU9_9ZZZZ</name>
<evidence type="ECO:0000259" key="5">
    <source>
        <dbReference type="Pfam" id="PF13632"/>
    </source>
</evidence>
<keyword evidence="2" id="KW-0328">Glycosyltransferase</keyword>
<dbReference type="Gene3D" id="3.90.550.10">
    <property type="entry name" value="Spore Coat Polysaccharide Biosynthesis Protein SpsA, Chain A"/>
    <property type="match status" value="1"/>
</dbReference>
<dbReference type="AlphaFoldDB" id="A0A6J7HKU9"/>
<dbReference type="EMBL" id="CAFBMX010000002">
    <property type="protein sequence ID" value="CAB4921621.1"/>
    <property type="molecule type" value="Genomic_DNA"/>
</dbReference>
<dbReference type="Pfam" id="PF13632">
    <property type="entry name" value="Glyco_trans_2_3"/>
    <property type="match status" value="1"/>
</dbReference>
<comment type="similarity">
    <text evidence="1">Belongs to the glycosyltransferase 2 family.</text>
</comment>
<dbReference type="InterPro" id="IPR001173">
    <property type="entry name" value="Glyco_trans_2-like"/>
</dbReference>
<evidence type="ECO:0000313" key="6">
    <source>
        <dbReference type="EMBL" id="CAB4921621.1"/>
    </source>
</evidence>
<dbReference type="Pfam" id="PF00535">
    <property type="entry name" value="Glycos_transf_2"/>
    <property type="match status" value="1"/>
</dbReference>
<dbReference type="PANTHER" id="PTHR43179:SF12">
    <property type="entry name" value="GALACTOFURANOSYLTRANSFERASE GLFT2"/>
    <property type="match status" value="1"/>
</dbReference>
<feature type="domain" description="Glycosyltransferase 2-like" evidence="4">
    <location>
        <begin position="7"/>
        <end position="123"/>
    </location>
</feature>
<dbReference type="GO" id="GO:0016757">
    <property type="term" value="F:glycosyltransferase activity"/>
    <property type="evidence" value="ECO:0007669"/>
    <property type="project" value="UniProtKB-KW"/>
</dbReference>
<organism evidence="6">
    <name type="scientific">freshwater metagenome</name>
    <dbReference type="NCBI Taxonomy" id="449393"/>
    <lineage>
        <taxon>unclassified sequences</taxon>
        <taxon>metagenomes</taxon>
        <taxon>ecological metagenomes</taxon>
    </lineage>
</organism>
<evidence type="ECO:0000259" key="4">
    <source>
        <dbReference type="Pfam" id="PF00535"/>
    </source>
</evidence>
<accession>A0A6J7HKU9</accession>
<reference evidence="6" key="1">
    <citation type="submission" date="2020-05" db="EMBL/GenBank/DDBJ databases">
        <authorList>
            <person name="Chiriac C."/>
            <person name="Salcher M."/>
            <person name="Ghai R."/>
            <person name="Kavagutti S V."/>
        </authorList>
    </citation>
    <scope>NUCLEOTIDE SEQUENCE</scope>
</reference>
<sequence length="310" mass="32369">MSVAIDVVIPVYGGWTLTESCLRHLALQTAEHRVIVVDNASPDDTVARVRAAFPAVAVVEMGRNAGFAAACNAGIRAGAGGIVVLLNNDVDAPPEFLERLIAPLALDPRLGSSAPLLLRPDGRVDSVGICCDRTLAGFARLAGTGPDEGAGATRPQLLGPSGACGAYRRAALDAVGPLDEAIFMYSEDLDIALRLRAAGWGATAVTDARAVHHGSATVVRRSAQQRRWAGFARGHLIRKYGLLRSRAAARTVVSELLACAGDAVLARDLAAVRGRSAGLRSRGPVGARIPAEGVDHSIGLREAFRLRRAA</sequence>
<protein>
    <submittedName>
        <fullName evidence="6">Unannotated protein</fullName>
    </submittedName>
</protein>
<feature type="domain" description="Glycosyltransferase 2-like" evidence="5">
    <location>
        <begin position="161"/>
        <end position="258"/>
    </location>
</feature>
<dbReference type="SUPFAM" id="SSF53448">
    <property type="entry name" value="Nucleotide-diphospho-sugar transferases"/>
    <property type="match status" value="1"/>
</dbReference>
<evidence type="ECO:0000256" key="3">
    <source>
        <dbReference type="ARBA" id="ARBA00022679"/>
    </source>
</evidence>
<evidence type="ECO:0000256" key="1">
    <source>
        <dbReference type="ARBA" id="ARBA00006739"/>
    </source>
</evidence>
<dbReference type="InterPro" id="IPR029044">
    <property type="entry name" value="Nucleotide-diphossugar_trans"/>
</dbReference>
<keyword evidence="3" id="KW-0808">Transferase</keyword>
<evidence type="ECO:0000256" key="2">
    <source>
        <dbReference type="ARBA" id="ARBA00022676"/>
    </source>
</evidence>
<gene>
    <name evidence="6" type="ORF">UFOPK3674_00591</name>
</gene>
<dbReference type="PANTHER" id="PTHR43179">
    <property type="entry name" value="RHAMNOSYLTRANSFERASE WBBL"/>
    <property type="match status" value="1"/>
</dbReference>
<proteinExistence type="inferred from homology"/>